<feature type="repeat" description="NHL" evidence="2">
    <location>
        <begin position="215"/>
        <end position="246"/>
    </location>
</feature>
<evidence type="ECO:0000313" key="6">
    <source>
        <dbReference type="Proteomes" id="UP001228690"/>
    </source>
</evidence>
<feature type="repeat" description="NHL" evidence="2">
    <location>
        <begin position="356"/>
        <end position="398"/>
    </location>
</feature>
<dbReference type="EMBL" id="CP123443">
    <property type="protein sequence ID" value="WGK70270.1"/>
    <property type="molecule type" value="Genomic_DNA"/>
</dbReference>
<proteinExistence type="predicted"/>
<dbReference type="PANTHER" id="PTHR13833">
    <property type="match status" value="1"/>
</dbReference>
<dbReference type="Proteomes" id="UP001228690">
    <property type="component" value="Chromosome"/>
</dbReference>
<evidence type="ECO:0000313" key="5">
    <source>
        <dbReference type="EMBL" id="WGK70270.1"/>
    </source>
</evidence>
<feature type="repeat" description="NHL" evidence="2">
    <location>
        <begin position="260"/>
        <end position="290"/>
    </location>
</feature>
<sequence>MKHRIQSYLKIGLTVFLMVGILSCSPELDEPRDSNNPDTENPGTGDPDTGSPGTGDPDTGSPGTGDPDTSDPTPGPPEPPKTLTGIIVSTLAGSGTNGYLDETGTVAEFSGPRGLALDSAGNLYVADTNNHRVRKVTPDGVVTTLAGSTGGYLDATGTAAKLNSPRGIAIGPAGNLYVTGAGNHRIRKMTLAGVVTTVAGAGTIGVQDGTASSAQFNSPSGIAVDSSGNVYVADTSNDKIRKITPAGIVTTVAEADATVLDQPFSVAADSRGNVYVADSYNHKIRKITAGGTVTTFAGSATGHVDRTGTDAKFNYPYGVVLDSSDNVYVADTGNNVIRKITPAGVVTTIAGVAGTSGYKDGTGAEAEFKGPRRIAIDSSGNLYVSDWGNHRIRKITFVYS</sequence>
<keyword evidence="6" id="KW-1185">Reference proteome</keyword>
<reference evidence="5 6" key="1">
    <citation type="submission" date="2023-04" db="EMBL/GenBank/DDBJ databases">
        <title>Spirochaete genome identified in red abalone sample constitutes a novel genus.</title>
        <authorList>
            <person name="Sharma S.P."/>
            <person name="Purcell C.M."/>
            <person name="Hyde J.R."/>
            <person name="Severin A.J."/>
        </authorList>
    </citation>
    <scope>NUCLEOTIDE SEQUENCE [LARGE SCALE GENOMIC DNA]</scope>
    <source>
        <strain evidence="5 6">SP-2023</strain>
    </source>
</reference>
<evidence type="ECO:0000259" key="4">
    <source>
        <dbReference type="Pfam" id="PF25021"/>
    </source>
</evidence>
<name>A0ABY8MKY5_9SPIO</name>
<dbReference type="Pfam" id="PF25021">
    <property type="entry name" value="TEN_NHL"/>
    <property type="match status" value="1"/>
</dbReference>
<dbReference type="Pfam" id="PF01436">
    <property type="entry name" value="NHL"/>
    <property type="match status" value="4"/>
</dbReference>
<evidence type="ECO:0000256" key="2">
    <source>
        <dbReference type="PROSITE-ProRule" id="PRU00504"/>
    </source>
</evidence>
<evidence type="ECO:0000256" key="3">
    <source>
        <dbReference type="SAM" id="MobiDB-lite"/>
    </source>
</evidence>
<feature type="repeat" description="NHL" evidence="2">
    <location>
        <begin position="108"/>
        <end position="139"/>
    </location>
</feature>
<feature type="region of interest" description="Disordered" evidence="3">
    <location>
        <begin position="27"/>
        <end position="84"/>
    </location>
</feature>
<dbReference type="RefSeq" id="WP_326928479.1">
    <property type="nucleotide sequence ID" value="NZ_CP123443.1"/>
</dbReference>
<feature type="domain" description="Teneurin NHL" evidence="4">
    <location>
        <begin position="208"/>
        <end position="267"/>
    </location>
</feature>
<accession>A0ABY8MKY5</accession>
<dbReference type="InterPro" id="IPR011042">
    <property type="entry name" value="6-blade_b-propeller_TolB-like"/>
</dbReference>
<organism evidence="5 6">
    <name type="scientific">Candidatus Haliotispira prima</name>
    <dbReference type="NCBI Taxonomy" id="3034016"/>
    <lineage>
        <taxon>Bacteria</taxon>
        <taxon>Pseudomonadati</taxon>
        <taxon>Spirochaetota</taxon>
        <taxon>Spirochaetia</taxon>
        <taxon>Spirochaetales</taxon>
        <taxon>Spirochaetaceae</taxon>
        <taxon>Candidatus Haliotispira</taxon>
    </lineage>
</organism>
<dbReference type="Gene3D" id="2.120.10.30">
    <property type="entry name" value="TolB, C-terminal domain"/>
    <property type="match status" value="3"/>
</dbReference>
<dbReference type="PANTHER" id="PTHR13833:SF71">
    <property type="entry name" value="NHL DOMAIN-CONTAINING PROTEIN"/>
    <property type="match status" value="1"/>
</dbReference>
<dbReference type="InterPro" id="IPR056822">
    <property type="entry name" value="TEN_NHL"/>
</dbReference>
<keyword evidence="1" id="KW-0677">Repeat</keyword>
<dbReference type="InterPro" id="IPR001258">
    <property type="entry name" value="NHL_repeat"/>
</dbReference>
<dbReference type="CDD" id="cd14953">
    <property type="entry name" value="NHL_like_1"/>
    <property type="match status" value="1"/>
</dbReference>
<gene>
    <name evidence="5" type="ORF">P0082_05265</name>
</gene>
<evidence type="ECO:0000256" key="1">
    <source>
        <dbReference type="ARBA" id="ARBA00022737"/>
    </source>
</evidence>
<protein>
    <submittedName>
        <fullName evidence="5">NHL repeat-containing protein</fullName>
    </submittedName>
</protein>
<dbReference type="PROSITE" id="PS51257">
    <property type="entry name" value="PROKAR_LIPOPROTEIN"/>
    <property type="match status" value="1"/>
</dbReference>
<feature type="compositionally biased region" description="Low complexity" evidence="3">
    <location>
        <begin position="42"/>
        <end position="72"/>
    </location>
</feature>
<dbReference type="PROSITE" id="PS51125">
    <property type="entry name" value="NHL"/>
    <property type="match status" value="4"/>
</dbReference>
<dbReference type="SUPFAM" id="SSF101898">
    <property type="entry name" value="NHL repeat"/>
    <property type="match status" value="1"/>
</dbReference>